<keyword evidence="2" id="KW-0496">Mitochondrion</keyword>
<dbReference type="GeneID" id="11341131"/>
<keyword evidence="1" id="KW-1133">Transmembrane helix</keyword>
<protein>
    <submittedName>
        <fullName evidence="2">NADH dehydrogenase subunit 6</fullName>
    </submittedName>
</protein>
<geneLocation type="mitochondrion" evidence="2"/>
<keyword evidence="1" id="KW-0472">Membrane</keyword>
<reference evidence="2" key="1">
    <citation type="journal article" date="2011" name="BMC Res. Notes">
        <title>Complete mitochondrial DNA sequence of the European flat oyster Ostrea edulis confirms Ostreidae classification.</title>
        <authorList>
            <person name="Danic-Tchaleu G."/>
            <person name="Heurtebise S."/>
            <person name="Morga B."/>
            <person name="Lapegue S."/>
        </authorList>
    </citation>
    <scope>NUCLEOTIDE SEQUENCE</scope>
</reference>
<evidence type="ECO:0000313" key="2">
    <source>
        <dbReference type="EMBL" id="ADZ62099.1"/>
    </source>
</evidence>
<feature type="transmembrane region" description="Helical" evidence="1">
    <location>
        <begin position="117"/>
        <end position="139"/>
    </location>
</feature>
<dbReference type="EMBL" id="JF274008">
    <property type="protein sequence ID" value="ADZ62099.1"/>
    <property type="molecule type" value="Genomic_DNA"/>
</dbReference>
<dbReference type="CTD" id="67122143"/>
<dbReference type="RefSeq" id="YP_004934943.1">
    <property type="nucleotide sequence ID" value="NC_016180.1"/>
</dbReference>
<evidence type="ECO:0000256" key="1">
    <source>
        <dbReference type="SAM" id="Phobius"/>
    </source>
</evidence>
<proteinExistence type="predicted"/>
<feature type="transmembrane region" description="Helical" evidence="1">
    <location>
        <begin position="77"/>
        <end position="97"/>
    </location>
</feature>
<accession>G8DUC9</accession>
<gene>
    <name evidence="2" type="primary">nad6</name>
</gene>
<name>G8DUC9_OSTED</name>
<organism evidence="2">
    <name type="scientific">Ostrea edulis</name>
    <name type="common">Native oyster</name>
    <name type="synonym">European flat oyster</name>
    <dbReference type="NCBI Taxonomy" id="37623"/>
    <lineage>
        <taxon>Eukaryota</taxon>
        <taxon>Metazoa</taxon>
        <taxon>Spiralia</taxon>
        <taxon>Lophotrochozoa</taxon>
        <taxon>Mollusca</taxon>
        <taxon>Bivalvia</taxon>
        <taxon>Autobranchia</taxon>
        <taxon>Pteriomorphia</taxon>
        <taxon>Ostreida</taxon>
        <taxon>Ostreoidea</taxon>
        <taxon>Ostreidae</taxon>
        <taxon>Ostrea</taxon>
    </lineage>
</organism>
<dbReference type="AlphaFoldDB" id="G8DUC9"/>
<feature type="transmembrane region" description="Helical" evidence="1">
    <location>
        <begin position="42"/>
        <end position="65"/>
    </location>
</feature>
<keyword evidence="1" id="KW-0812">Transmembrane</keyword>
<sequence length="155" mass="17268">MIVCVILSYAVLCSVYPVPLFFASALVSICMLAEIGANFSDFLAMLAFMVYISGIMGVIGYFITFFPKKFETPGEGFCHFSILYMTSLIIFGLMNLSSGYMGAPFSEMWNSEVPSTFMGEVVLFLAPILLIVMVAVVVMSKPELKTVRRWDWNKS</sequence>